<dbReference type="RefSeq" id="WP_164046192.1">
    <property type="nucleotide sequence ID" value="NZ_JBGEXA010000023.1"/>
</dbReference>
<evidence type="ECO:0000313" key="2">
    <source>
        <dbReference type="Proteomes" id="UP000471705"/>
    </source>
</evidence>
<reference evidence="1 2" key="1">
    <citation type="submission" date="2019-12" db="EMBL/GenBank/DDBJ databases">
        <title>Rhizobium genotypes associated with high levels of biological nitrogen fixation by grain legumes in a temperate-maritime cropping system.</title>
        <authorList>
            <person name="Maluk M."/>
            <person name="Francesc Ferrando Molina F."/>
            <person name="Lopez Del Egido L."/>
            <person name="Lafos M."/>
            <person name="Langarica-Fuentes A."/>
            <person name="Gebre Yohannes G."/>
            <person name="Young M.W."/>
            <person name="Martin P."/>
            <person name="Gantlett R."/>
            <person name="Kenicer G."/>
            <person name="Hawes C."/>
            <person name="Begg G.S."/>
            <person name="Quilliam R.S."/>
            <person name="Squire G.R."/>
            <person name="Poole P.S."/>
            <person name="Young P.W."/>
            <person name="Iannetta P.M."/>
            <person name="James E.K."/>
        </authorList>
    </citation>
    <scope>NUCLEOTIDE SEQUENCE [LARGE SCALE GENOMIC DNA]</scope>
    <source>
        <strain evidence="1 2">JHI54</strain>
    </source>
</reference>
<sequence length="73" mass="8567">MTQDYLAFFGLFAPRAAATDVTVWHKHNPILPVRLTDGTSLNPSGQIWRRFHLGEWEYKQDPETLDDYEARQF</sequence>
<proteinExistence type="predicted"/>
<dbReference type="Proteomes" id="UP000471705">
    <property type="component" value="Unassembled WGS sequence"/>
</dbReference>
<accession>A0A7K3VEW2</accession>
<protein>
    <submittedName>
        <fullName evidence="1">Uncharacterized protein</fullName>
    </submittedName>
</protein>
<dbReference type="AlphaFoldDB" id="A0A7K3VEW2"/>
<gene>
    <name evidence="1" type="ORF">GR257_07050</name>
</gene>
<dbReference type="EMBL" id="WUFV01000003">
    <property type="protein sequence ID" value="NEK14611.1"/>
    <property type="molecule type" value="Genomic_DNA"/>
</dbReference>
<name>A0A7K3VEW2_RHILE</name>
<organism evidence="1 2">
    <name type="scientific">Rhizobium leguminosarum</name>
    <dbReference type="NCBI Taxonomy" id="384"/>
    <lineage>
        <taxon>Bacteria</taxon>
        <taxon>Pseudomonadati</taxon>
        <taxon>Pseudomonadota</taxon>
        <taxon>Alphaproteobacteria</taxon>
        <taxon>Hyphomicrobiales</taxon>
        <taxon>Rhizobiaceae</taxon>
        <taxon>Rhizobium/Agrobacterium group</taxon>
        <taxon>Rhizobium</taxon>
    </lineage>
</organism>
<comment type="caution">
    <text evidence="1">The sequence shown here is derived from an EMBL/GenBank/DDBJ whole genome shotgun (WGS) entry which is preliminary data.</text>
</comment>
<evidence type="ECO:0000313" key="1">
    <source>
        <dbReference type="EMBL" id="NEK14611.1"/>
    </source>
</evidence>